<dbReference type="SUPFAM" id="SSF50156">
    <property type="entry name" value="PDZ domain-like"/>
    <property type="match status" value="1"/>
</dbReference>
<dbReference type="PANTHER" id="PTHR46277">
    <property type="entry name" value="OS03G0850700 PROTEIN"/>
    <property type="match status" value="1"/>
</dbReference>
<sequence>MSRSPKASNAAKEFYSTSPTESPAAIIHVTIDKDAGLGAKLVPCDREVHMFVPGYAVIAKVFAEGVARGVQAGDVLVAVNGKGFRRFAPDYEDTDGDILKLQPPQIKVELDHRVVSADEQEVDGEEESENGSKKIYDTLLDEIKLRKGESTTEAPLILTFERYTWDARPHAWGRFLLARDSNIRDAMTMWQNHQQWKELNFPISLIKPGLQKIFRQKAVSELHFDGAEMPAVVYVNYGTLQKLYTSSEITSEDIVLAFVLFTERMLSRSKDPRHAKTSQFIDLADVSYSSGFRSDVLRIIYNVFEPNYPETLAKMVMYPVSTVFGTTARTMLSFINAKTRQKFVITGKLETACEALGWKPAEVQEAGGMTEFMHSHEKLGTSLMIA</sequence>
<dbReference type="Pfam" id="PF00650">
    <property type="entry name" value="CRAL_TRIO"/>
    <property type="match status" value="1"/>
</dbReference>
<dbReference type="SUPFAM" id="SSF52087">
    <property type="entry name" value="CRAL/TRIO domain"/>
    <property type="match status" value="1"/>
</dbReference>
<accession>A0A7S3LD21</accession>
<feature type="domain" description="CRAL-TRIO" evidence="1">
    <location>
        <begin position="207"/>
        <end position="374"/>
    </location>
</feature>
<proteinExistence type="predicted"/>
<dbReference type="PROSITE" id="PS50191">
    <property type="entry name" value="CRAL_TRIO"/>
    <property type="match status" value="1"/>
</dbReference>
<organism evidence="2">
    <name type="scientific">Amphora coffeiformis</name>
    <dbReference type="NCBI Taxonomy" id="265554"/>
    <lineage>
        <taxon>Eukaryota</taxon>
        <taxon>Sar</taxon>
        <taxon>Stramenopiles</taxon>
        <taxon>Ochrophyta</taxon>
        <taxon>Bacillariophyta</taxon>
        <taxon>Bacillariophyceae</taxon>
        <taxon>Bacillariophycidae</taxon>
        <taxon>Thalassiophysales</taxon>
        <taxon>Catenulaceae</taxon>
        <taxon>Amphora</taxon>
    </lineage>
</organism>
<dbReference type="InterPro" id="IPR036034">
    <property type="entry name" value="PDZ_sf"/>
</dbReference>
<protein>
    <recommendedName>
        <fullName evidence="1">CRAL-TRIO domain-containing protein</fullName>
    </recommendedName>
</protein>
<dbReference type="InterPro" id="IPR036865">
    <property type="entry name" value="CRAL-TRIO_dom_sf"/>
</dbReference>
<dbReference type="Gene3D" id="3.40.525.10">
    <property type="entry name" value="CRAL-TRIO lipid binding domain"/>
    <property type="match status" value="1"/>
</dbReference>
<reference evidence="2" key="1">
    <citation type="submission" date="2021-01" db="EMBL/GenBank/DDBJ databases">
        <authorList>
            <person name="Corre E."/>
            <person name="Pelletier E."/>
            <person name="Niang G."/>
            <person name="Scheremetjew M."/>
            <person name="Finn R."/>
            <person name="Kale V."/>
            <person name="Holt S."/>
            <person name="Cochrane G."/>
            <person name="Meng A."/>
            <person name="Brown T."/>
            <person name="Cohen L."/>
        </authorList>
    </citation>
    <scope>NUCLEOTIDE SEQUENCE</scope>
    <source>
        <strain evidence="2">CCMP127</strain>
    </source>
</reference>
<dbReference type="AlphaFoldDB" id="A0A7S3LD21"/>
<evidence type="ECO:0000259" key="1">
    <source>
        <dbReference type="PROSITE" id="PS50191"/>
    </source>
</evidence>
<dbReference type="InterPro" id="IPR001251">
    <property type="entry name" value="CRAL-TRIO_dom"/>
</dbReference>
<name>A0A7S3LD21_9STRA</name>
<dbReference type="PANTHER" id="PTHR46277:SF3">
    <property type="entry name" value="BINDING PROTEIN, PUTATIVE-RELATED"/>
    <property type="match status" value="1"/>
</dbReference>
<gene>
    <name evidence="2" type="ORF">ACOF00016_LOCUS16334</name>
</gene>
<dbReference type="EMBL" id="HBIM01021951">
    <property type="protein sequence ID" value="CAE0419500.1"/>
    <property type="molecule type" value="Transcribed_RNA"/>
</dbReference>
<dbReference type="CDD" id="cd00170">
    <property type="entry name" value="SEC14"/>
    <property type="match status" value="1"/>
</dbReference>
<evidence type="ECO:0000313" key="2">
    <source>
        <dbReference type="EMBL" id="CAE0419500.1"/>
    </source>
</evidence>